<accession>A0AAV9CE75</accession>
<dbReference type="Proteomes" id="UP001180020">
    <property type="component" value="Unassembled WGS sequence"/>
</dbReference>
<reference evidence="2" key="1">
    <citation type="journal article" date="2023" name="Nat. Commun.">
        <title>Diploid and tetraploid genomes of Acorus and the evolution of monocots.</title>
        <authorList>
            <person name="Ma L."/>
            <person name="Liu K.W."/>
            <person name="Li Z."/>
            <person name="Hsiao Y.Y."/>
            <person name="Qi Y."/>
            <person name="Fu T."/>
            <person name="Tang G.D."/>
            <person name="Zhang D."/>
            <person name="Sun W.H."/>
            <person name="Liu D.K."/>
            <person name="Li Y."/>
            <person name="Chen G.Z."/>
            <person name="Liu X.D."/>
            <person name="Liao X.Y."/>
            <person name="Jiang Y.T."/>
            <person name="Yu X."/>
            <person name="Hao Y."/>
            <person name="Huang J."/>
            <person name="Zhao X.W."/>
            <person name="Ke S."/>
            <person name="Chen Y.Y."/>
            <person name="Wu W.L."/>
            <person name="Hsu J.L."/>
            <person name="Lin Y.F."/>
            <person name="Huang M.D."/>
            <person name="Li C.Y."/>
            <person name="Huang L."/>
            <person name="Wang Z.W."/>
            <person name="Zhao X."/>
            <person name="Zhong W.Y."/>
            <person name="Peng D.H."/>
            <person name="Ahmad S."/>
            <person name="Lan S."/>
            <person name="Zhang J.S."/>
            <person name="Tsai W.C."/>
            <person name="Van de Peer Y."/>
            <person name="Liu Z.J."/>
        </authorList>
    </citation>
    <scope>NUCLEOTIDE SEQUENCE</scope>
    <source>
        <strain evidence="2">CP</strain>
    </source>
</reference>
<dbReference type="InterPro" id="IPR033334">
    <property type="entry name" value="LNG1/2"/>
</dbReference>
<dbReference type="PANTHER" id="PTHR31680:SF12">
    <property type="entry name" value="OS11G0587300 PROTEIN"/>
    <property type="match status" value="1"/>
</dbReference>
<proteinExistence type="predicted"/>
<dbReference type="AlphaFoldDB" id="A0AAV9CE75"/>
<dbReference type="GO" id="GO:0051513">
    <property type="term" value="P:regulation of monopolar cell growth"/>
    <property type="evidence" value="ECO:0007669"/>
    <property type="project" value="InterPro"/>
</dbReference>
<feature type="region of interest" description="Disordered" evidence="1">
    <location>
        <begin position="27"/>
        <end position="48"/>
    </location>
</feature>
<comment type="caution">
    <text evidence="2">The sequence shown here is derived from an EMBL/GenBank/DDBJ whole genome shotgun (WGS) entry which is preliminary data.</text>
</comment>
<evidence type="ECO:0000256" key="1">
    <source>
        <dbReference type="SAM" id="MobiDB-lite"/>
    </source>
</evidence>
<sequence length="157" mass="17873">MEEYKEGRRLLERCDRLLHSIAEMTLSADHAKDPEQQPSPVSVLDDSPFLTSSTTPTIRCIDFRDQLEVMSPVGSVESDSTNTPKRIHQKLLSDAATEILERNRQVSPYEAFTRSRSAAAVMEVPEMGEVWAEVRRMVAEGWWRRRTGICARWSAGH</sequence>
<organism evidence="2 3">
    <name type="scientific">Acorus calamus</name>
    <name type="common">Sweet flag</name>
    <dbReference type="NCBI Taxonomy" id="4465"/>
    <lineage>
        <taxon>Eukaryota</taxon>
        <taxon>Viridiplantae</taxon>
        <taxon>Streptophyta</taxon>
        <taxon>Embryophyta</taxon>
        <taxon>Tracheophyta</taxon>
        <taxon>Spermatophyta</taxon>
        <taxon>Magnoliopsida</taxon>
        <taxon>Liliopsida</taxon>
        <taxon>Acoraceae</taxon>
        <taxon>Acorus</taxon>
    </lineage>
</organism>
<reference evidence="2" key="2">
    <citation type="submission" date="2023-06" db="EMBL/GenBank/DDBJ databases">
        <authorList>
            <person name="Ma L."/>
            <person name="Liu K.-W."/>
            <person name="Li Z."/>
            <person name="Hsiao Y.-Y."/>
            <person name="Qi Y."/>
            <person name="Fu T."/>
            <person name="Tang G."/>
            <person name="Zhang D."/>
            <person name="Sun W.-H."/>
            <person name="Liu D.-K."/>
            <person name="Li Y."/>
            <person name="Chen G.-Z."/>
            <person name="Liu X.-D."/>
            <person name="Liao X.-Y."/>
            <person name="Jiang Y.-T."/>
            <person name="Yu X."/>
            <person name="Hao Y."/>
            <person name="Huang J."/>
            <person name="Zhao X.-W."/>
            <person name="Ke S."/>
            <person name="Chen Y.-Y."/>
            <person name="Wu W.-L."/>
            <person name="Hsu J.-L."/>
            <person name="Lin Y.-F."/>
            <person name="Huang M.-D."/>
            <person name="Li C.-Y."/>
            <person name="Huang L."/>
            <person name="Wang Z.-W."/>
            <person name="Zhao X."/>
            <person name="Zhong W.-Y."/>
            <person name="Peng D.-H."/>
            <person name="Ahmad S."/>
            <person name="Lan S."/>
            <person name="Zhang J.-S."/>
            <person name="Tsai W.-C."/>
            <person name="Van De Peer Y."/>
            <person name="Liu Z.-J."/>
        </authorList>
    </citation>
    <scope>NUCLEOTIDE SEQUENCE</scope>
    <source>
        <strain evidence="2">CP</strain>
        <tissue evidence="2">Leaves</tissue>
    </source>
</reference>
<dbReference type="PANTHER" id="PTHR31680">
    <property type="entry name" value="LONGIFOLIA PROTEIN"/>
    <property type="match status" value="1"/>
</dbReference>
<evidence type="ECO:0000313" key="2">
    <source>
        <dbReference type="EMBL" id="KAK1287007.1"/>
    </source>
</evidence>
<name>A0AAV9CE75_ACOCL</name>
<keyword evidence="3" id="KW-1185">Reference proteome</keyword>
<protein>
    <submittedName>
        <fullName evidence="2">Uncharacterized protein</fullName>
    </submittedName>
</protein>
<evidence type="ECO:0000313" key="3">
    <source>
        <dbReference type="Proteomes" id="UP001180020"/>
    </source>
</evidence>
<gene>
    <name evidence="2" type="ORF">QJS10_CPB19g01095</name>
</gene>
<dbReference type="EMBL" id="JAUJYO010000019">
    <property type="protein sequence ID" value="KAK1287007.1"/>
    <property type="molecule type" value="Genomic_DNA"/>
</dbReference>